<dbReference type="OrthoDB" id="185373at2759"/>
<dbReference type="Pfam" id="PF13041">
    <property type="entry name" value="PPR_2"/>
    <property type="match status" value="1"/>
</dbReference>
<keyword evidence="2" id="KW-0677">Repeat</keyword>
<keyword evidence="7" id="KW-1185">Reference proteome</keyword>
<accession>A0A9N9HU59</accession>
<dbReference type="PROSITE" id="PS51375">
    <property type="entry name" value="PPR"/>
    <property type="match status" value="2"/>
</dbReference>
<sequence>MPQRLSRKFCTCNGLLQKLWKHNTYSSNRELLALHWYFTRQYDTIASKSFNNSRYNNDNKTDIKPSENEKQNFKLTCKETKFDAEENQKLVNILRQQISQKKPLIIILQTYTQASSESLNLLTHADYMDLLTSLKACENKFLVLNFLSTIRDDLRSMNLTLNDQAYNLMLHLYGQHNNYKKVERLLIEMRDKGISVDVDILNSLISNFARIGRADWVIPIYQEMQHGLAKPNIETYNIMLELCIQVRNLRGAHYLLTMEHENIKLDITFYNQLIDAYSKRKDFTRANECLDLMESRGLAPDISTIKILLIASCDQDDFQHALRLYRKIFELKLRPDEEILDSLTACYERSKRKDNRKKEITSNTISFGMHK</sequence>
<feature type="repeat" description="PPR" evidence="5">
    <location>
        <begin position="162"/>
        <end position="196"/>
    </location>
</feature>
<dbReference type="NCBIfam" id="TIGR00756">
    <property type="entry name" value="PPR"/>
    <property type="match status" value="2"/>
</dbReference>
<evidence type="ECO:0000313" key="7">
    <source>
        <dbReference type="Proteomes" id="UP000789508"/>
    </source>
</evidence>
<feature type="repeat" description="PPR" evidence="5">
    <location>
        <begin position="266"/>
        <end position="300"/>
    </location>
</feature>
<evidence type="ECO:0000256" key="5">
    <source>
        <dbReference type="PROSITE-ProRule" id="PRU00708"/>
    </source>
</evidence>
<evidence type="ECO:0000256" key="2">
    <source>
        <dbReference type="ARBA" id="ARBA00022737"/>
    </source>
</evidence>
<comment type="caution">
    <text evidence="6">The sequence shown here is derived from an EMBL/GenBank/DDBJ whole genome shotgun (WGS) entry which is preliminary data.</text>
</comment>
<dbReference type="EMBL" id="CAJVPS010020922">
    <property type="protein sequence ID" value="CAG8705857.1"/>
    <property type="molecule type" value="Genomic_DNA"/>
</dbReference>
<organism evidence="6 7">
    <name type="scientific">Ambispora leptoticha</name>
    <dbReference type="NCBI Taxonomy" id="144679"/>
    <lineage>
        <taxon>Eukaryota</taxon>
        <taxon>Fungi</taxon>
        <taxon>Fungi incertae sedis</taxon>
        <taxon>Mucoromycota</taxon>
        <taxon>Glomeromycotina</taxon>
        <taxon>Glomeromycetes</taxon>
        <taxon>Archaeosporales</taxon>
        <taxon>Ambisporaceae</taxon>
        <taxon>Ambispora</taxon>
    </lineage>
</organism>
<dbReference type="InterPro" id="IPR011990">
    <property type="entry name" value="TPR-like_helical_dom_sf"/>
</dbReference>
<protein>
    <submittedName>
        <fullName evidence="6">7830_t:CDS:1</fullName>
    </submittedName>
</protein>
<evidence type="ECO:0000313" key="6">
    <source>
        <dbReference type="EMBL" id="CAG8705857.1"/>
    </source>
</evidence>
<dbReference type="InterPro" id="IPR002885">
    <property type="entry name" value="PPR_rpt"/>
</dbReference>
<reference evidence="6" key="1">
    <citation type="submission" date="2021-06" db="EMBL/GenBank/DDBJ databases">
        <authorList>
            <person name="Kallberg Y."/>
            <person name="Tangrot J."/>
            <person name="Rosling A."/>
        </authorList>
    </citation>
    <scope>NUCLEOTIDE SEQUENCE</scope>
    <source>
        <strain evidence="6">FL130A</strain>
    </source>
</reference>
<proteinExistence type="inferred from homology"/>
<gene>
    <name evidence="6" type="ORF">ALEPTO_LOCUS11744</name>
</gene>
<dbReference type="AlphaFoldDB" id="A0A9N9HU59"/>
<comment type="similarity">
    <text evidence="1">Belongs to the CCM1 family.</text>
</comment>
<dbReference type="Proteomes" id="UP000789508">
    <property type="component" value="Unassembled WGS sequence"/>
</dbReference>
<evidence type="ECO:0000256" key="3">
    <source>
        <dbReference type="ARBA" id="ARBA00044493"/>
    </source>
</evidence>
<comment type="function">
    <text evidence="3">Regulates mitochondrial small subunit maturation by controlling 15S rRNA 5'-end processing. Localizes to the 5' precursor of the 15S rRNA in a position that is subsequently occupied by mS47 in the mature yeast mtSSU. Uses structure and sequence-specific RNA recognition, binding to a single-stranded region of the precursor and specifically recognizing bases -6 to -1. The exchange of Ccm1 for mS47 is coupled to the irreversible removal of precursor rRNA that is accompanied by conformational changes of the mitoribosomal proteins uS5m and mS26. These conformational changes signal completion of 5'-end rRNA processing through protection of the mature 5'-end of the 15S rRNA and stabilization of mS47. The removal of the 5' precursor together with the dissociation of Ccm1 may be catalyzed by the 5'-3' exoribonuclease Pet127. Involved in the specific removal of group I introns in mitochondrial encoded transcripts.</text>
</comment>
<dbReference type="Gene3D" id="1.25.40.10">
    <property type="entry name" value="Tetratricopeptide repeat domain"/>
    <property type="match status" value="2"/>
</dbReference>
<evidence type="ECO:0000256" key="1">
    <source>
        <dbReference type="ARBA" id="ARBA00006192"/>
    </source>
</evidence>
<dbReference type="PANTHER" id="PTHR47447:SF17">
    <property type="entry name" value="OS12G0638900 PROTEIN"/>
    <property type="match status" value="1"/>
</dbReference>
<dbReference type="Pfam" id="PF13812">
    <property type="entry name" value="PPR_3"/>
    <property type="match status" value="1"/>
</dbReference>
<name>A0A9N9HU59_9GLOM</name>
<dbReference type="PANTHER" id="PTHR47447">
    <property type="entry name" value="OS03G0856100 PROTEIN"/>
    <property type="match status" value="1"/>
</dbReference>
<evidence type="ECO:0000256" key="4">
    <source>
        <dbReference type="ARBA" id="ARBA00044511"/>
    </source>
</evidence>
<comment type="subunit">
    <text evidence="4">Binds to mitochondrial small subunit 15S rRNA.</text>
</comment>